<keyword evidence="2" id="KW-1185">Reference proteome</keyword>
<sequence length="110" mass="12749">MVYYAYAKNSQDDWSWRYLIIAPTFDILDDWYNTVKSKVPDDIWRVSDDFYVFNRNKLRLGKSTAPGKEAPQFMNKMIFQLLSDNENRNIPTFVNATANPGTAAPPSTLF</sequence>
<reference evidence="1 2" key="1">
    <citation type="journal article" date="2016" name="Genome Biol. Evol.">
        <title>Draft genome sequence of an aflatoxigenic Aspergillus species, A. bombycis.</title>
        <authorList>
            <person name="Moore G.G."/>
            <person name="Mack B.M."/>
            <person name="Beltz S.B."/>
            <person name="Gilbert M.K."/>
        </authorList>
    </citation>
    <scope>NUCLEOTIDE SEQUENCE [LARGE SCALE GENOMIC DNA]</scope>
    <source>
        <strain evidence="2">NRRL 26010</strain>
    </source>
</reference>
<gene>
    <name evidence="1" type="ORF">ABOM_001081</name>
</gene>
<evidence type="ECO:0000313" key="1">
    <source>
        <dbReference type="EMBL" id="OGM50178.1"/>
    </source>
</evidence>
<dbReference type="GeneID" id="34444471"/>
<evidence type="ECO:0000313" key="2">
    <source>
        <dbReference type="Proteomes" id="UP000179179"/>
    </source>
</evidence>
<dbReference type="AlphaFoldDB" id="A0A1F8AFV0"/>
<dbReference type="EMBL" id="LYCR01000004">
    <property type="protein sequence ID" value="OGM50178.1"/>
    <property type="molecule type" value="Genomic_DNA"/>
</dbReference>
<accession>A0A1F8AFV0</accession>
<name>A0A1F8AFV0_9EURO</name>
<proteinExistence type="predicted"/>
<comment type="caution">
    <text evidence="1">The sequence shown here is derived from an EMBL/GenBank/DDBJ whole genome shotgun (WGS) entry which is preliminary data.</text>
</comment>
<dbReference type="OrthoDB" id="5364171at2759"/>
<dbReference type="Proteomes" id="UP000179179">
    <property type="component" value="Unassembled WGS sequence"/>
</dbReference>
<protein>
    <submittedName>
        <fullName evidence="1">Uncharacterized protein</fullName>
    </submittedName>
</protein>
<organism evidence="1 2">
    <name type="scientific">Aspergillus bombycis</name>
    <dbReference type="NCBI Taxonomy" id="109264"/>
    <lineage>
        <taxon>Eukaryota</taxon>
        <taxon>Fungi</taxon>
        <taxon>Dikarya</taxon>
        <taxon>Ascomycota</taxon>
        <taxon>Pezizomycotina</taxon>
        <taxon>Eurotiomycetes</taxon>
        <taxon>Eurotiomycetidae</taxon>
        <taxon>Eurotiales</taxon>
        <taxon>Aspergillaceae</taxon>
        <taxon>Aspergillus</taxon>
    </lineage>
</organism>
<dbReference type="RefSeq" id="XP_022393895.1">
    <property type="nucleotide sequence ID" value="XM_022528211.1"/>
</dbReference>